<keyword evidence="3" id="KW-1185">Reference proteome</keyword>
<organism evidence="2 3">
    <name type="scientific">Liparis tanakae</name>
    <name type="common">Tanaka's snailfish</name>
    <dbReference type="NCBI Taxonomy" id="230148"/>
    <lineage>
        <taxon>Eukaryota</taxon>
        <taxon>Metazoa</taxon>
        <taxon>Chordata</taxon>
        <taxon>Craniata</taxon>
        <taxon>Vertebrata</taxon>
        <taxon>Euteleostomi</taxon>
        <taxon>Actinopterygii</taxon>
        <taxon>Neopterygii</taxon>
        <taxon>Teleostei</taxon>
        <taxon>Neoteleostei</taxon>
        <taxon>Acanthomorphata</taxon>
        <taxon>Eupercaria</taxon>
        <taxon>Perciformes</taxon>
        <taxon>Cottioidei</taxon>
        <taxon>Cottales</taxon>
        <taxon>Liparidae</taxon>
        <taxon>Liparis</taxon>
    </lineage>
</organism>
<protein>
    <submittedName>
        <fullName evidence="2">Uncharacterized protein</fullName>
    </submittedName>
</protein>
<dbReference type="AlphaFoldDB" id="A0A4Z2GSY6"/>
<proteinExistence type="predicted"/>
<comment type="caution">
    <text evidence="2">The sequence shown here is derived from an EMBL/GenBank/DDBJ whole genome shotgun (WGS) entry which is preliminary data.</text>
</comment>
<reference evidence="2 3" key="1">
    <citation type="submission" date="2019-03" db="EMBL/GenBank/DDBJ databases">
        <title>First draft genome of Liparis tanakae, snailfish: a comprehensive survey of snailfish specific genes.</title>
        <authorList>
            <person name="Kim W."/>
            <person name="Song I."/>
            <person name="Jeong J.-H."/>
            <person name="Kim D."/>
            <person name="Kim S."/>
            <person name="Ryu S."/>
            <person name="Song J.Y."/>
            <person name="Lee S.K."/>
        </authorList>
    </citation>
    <scope>NUCLEOTIDE SEQUENCE [LARGE SCALE GENOMIC DNA]</scope>
    <source>
        <tissue evidence="2">Muscle</tissue>
    </source>
</reference>
<name>A0A4Z2GSY6_9TELE</name>
<evidence type="ECO:0000313" key="3">
    <source>
        <dbReference type="Proteomes" id="UP000314294"/>
    </source>
</evidence>
<gene>
    <name evidence="2" type="ORF">EYF80_033052</name>
</gene>
<accession>A0A4Z2GSY6</accession>
<dbReference type="EMBL" id="SRLO01000422">
    <property type="protein sequence ID" value="TNN56707.1"/>
    <property type="molecule type" value="Genomic_DNA"/>
</dbReference>
<evidence type="ECO:0000256" key="1">
    <source>
        <dbReference type="SAM" id="MobiDB-lite"/>
    </source>
</evidence>
<evidence type="ECO:0000313" key="2">
    <source>
        <dbReference type="EMBL" id="TNN56707.1"/>
    </source>
</evidence>
<sequence>MGQGDDEFISGPAGGVWAKSEETPPRAFLRTDGRLPHAPKSRLSARVPLFWRSNTGKTEI</sequence>
<dbReference type="Proteomes" id="UP000314294">
    <property type="component" value="Unassembled WGS sequence"/>
</dbReference>
<feature type="compositionally biased region" description="Basic and acidic residues" evidence="1">
    <location>
        <begin position="19"/>
        <end position="35"/>
    </location>
</feature>
<feature type="region of interest" description="Disordered" evidence="1">
    <location>
        <begin position="1"/>
        <end position="40"/>
    </location>
</feature>